<accession>A0A6A6ZQH5</accession>
<organism evidence="1 2">
    <name type="scientific">Ophiobolus disseminans</name>
    <dbReference type="NCBI Taxonomy" id="1469910"/>
    <lineage>
        <taxon>Eukaryota</taxon>
        <taxon>Fungi</taxon>
        <taxon>Dikarya</taxon>
        <taxon>Ascomycota</taxon>
        <taxon>Pezizomycotina</taxon>
        <taxon>Dothideomycetes</taxon>
        <taxon>Pleosporomycetidae</taxon>
        <taxon>Pleosporales</taxon>
        <taxon>Pleosporineae</taxon>
        <taxon>Phaeosphaeriaceae</taxon>
        <taxon>Ophiobolus</taxon>
    </lineage>
</organism>
<reference evidence="1" key="1">
    <citation type="journal article" date="2020" name="Stud. Mycol.">
        <title>101 Dothideomycetes genomes: a test case for predicting lifestyles and emergence of pathogens.</title>
        <authorList>
            <person name="Haridas S."/>
            <person name="Albert R."/>
            <person name="Binder M."/>
            <person name="Bloem J."/>
            <person name="Labutti K."/>
            <person name="Salamov A."/>
            <person name="Andreopoulos B."/>
            <person name="Baker S."/>
            <person name="Barry K."/>
            <person name="Bills G."/>
            <person name="Bluhm B."/>
            <person name="Cannon C."/>
            <person name="Castanera R."/>
            <person name="Culley D."/>
            <person name="Daum C."/>
            <person name="Ezra D."/>
            <person name="Gonzalez J."/>
            <person name="Henrissat B."/>
            <person name="Kuo A."/>
            <person name="Liang C."/>
            <person name="Lipzen A."/>
            <person name="Lutzoni F."/>
            <person name="Magnuson J."/>
            <person name="Mondo S."/>
            <person name="Nolan M."/>
            <person name="Ohm R."/>
            <person name="Pangilinan J."/>
            <person name="Park H.-J."/>
            <person name="Ramirez L."/>
            <person name="Alfaro M."/>
            <person name="Sun H."/>
            <person name="Tritt A."/>
            <person name="Yoshinaga Y."/>
            <person name="Zwiers L.-H."/>
            <person name="Turgeon B."/>
            <person name="Goodwin S."/>
            <person name="Spatafora J."/>
            <person name="Crous P."/>
            <person name="Grigoriev I."/>
        </authorList>
    </citation>
    <scope>NUCLEOTIDE SEQUENCE</scope>
    <source>
        <strain evidence="1">CBS 113818</strain>
    </source>
</reference>
<protein>
    <submittedName>
        <fullName evidence="1">Uncharacterized protein</fullName>
    </submittedName>
</protein>
<gene>
    <name evidence="1" type="ORF">CC86DRAFT_79603</name>
</gene>
<name>A0A6A6ZQH5_9PLEO</name>
<dbReference type="EMBL" id="MU006234">
    <property type="protein sequence ID" value="KAF2822505.1"/>
    <property type="molecule type" value="Genomic_DNA"/>
</dbReference>
<sequence length="251" mass="28489">MLTTKQVPKLGKTSRLSEMPVAIVVSVDRCSVAYATSMLMSSQIERVRYRRLQYISVITAAMLSRRFQTHMPMHVVLLVIPAGFQANCTKFLGWLRVSKHRPRSHPILRRGGSQLRILQDLTPSYARSSVSKAKGCCLVFMVGSNRVFEDHRGRLCRLATSQGSDRSRQCHYVYLVVFRSRCVLWINAAVVAALHEGRLVPSAQVHHTDSNACGGRWRWQSSLRALIELPTQCCCPQRRLRRGQESQMLPI</sequence>
<dbReference type="Proteomes" id="UP000799424">
    <property type="component" value="Unassembled WGS sequence"/>
</dbReference>
<keyword evidence="2" id="KW-1185">Reference proteome</keyword>
<evidence type="ECO:0000313" key="2">
    <source>
        <dbReference type="Proteomes" id="UP000799424"/>
    </source>
</evidence>
<evidence type="ECO:0000313" key="1">
    <source>
        <dbReference type="EMBL" id="KAF2822505.1"/>
    </source>
</evidence>
<dbReference type="AlphaFoldDB" id="A0A6A6ZQH5"/>
<proteinExistence type="predicted"/>